<reference evidence="3 4" key="1">
    <citation type="journal article" date="2024" name="Nat. Commun.">
        <title>Phylogenomics reveals the evolutionary origins of lichenization in chlorophyte algae.</title>
        <authorList>
            <person name="Puginier C."/>
            <person name="Libourel C."/>
            <person name="Otte J."/>
            <person name="Skaloud P."/>
            <person name="Haon M."/>
            <person name="Grisel S."/>
            <person name="Petersen M."/>
            <person name="Berrin J.G."/>
            <person name="Delaux P.M."/>
            <person name="Dal Grande F."/>
            <person name="Keller J."/>
        </authorList>
    </citation>
    <scope>NUCLEOTIDE SEQUENCE [LARGE SCALE GENOMIC DNA]</scope>
    <source>
        <strain evidence="3 4">SAG 245.80</strain>
    </source>
</reference>
<evidence type="ECO:0000259" key="2">
    <source>
        <dbReference type="PROSITE" id="PS50217"/>
    </source>
</evidence>
<feature type="region of interest" description="Disordered" evidence="1">
    <location>
        <begin position="98"/>
        <end position="161"/>
    </location>
</feature>
<sequence>MPAQPAGPVRIGMGAGGAPGTATGQDQSIENLLAEFQAAPSISLGDFPALDESFLRQTDDGAQSLPMPAYPMFGKPALQPQDSAYVLTPLLPSSAFGGSLGKSSTDTHHSGELSEGEDEAPVKGQVGKRARGGAARAQRTADKNRQAQKRYRERQKEKMADFERQVEELSGRVSSLMQEKRSLETRNSLLERVVQLKQETDVEKSEPQELNMYRSVALFGSLLNPMPCTVEDASRLNQDDIVDMYKTYVAALMECMRGPVDDALSPSYQRLRQLIEAHREIMLHMGRTDAKMVSKIHCTLKKQIAPPGMWARCVECMGLSAEQRAHILEARETLLQQMDAILQRRREVIQSLQGLLPESPNALPKAGVEHMKSFSCTLAASDELRESLEAEHHAVGEFIAAFYAPDLLTPVQEARMSIEAAPYKVDTLAVSNQVAAEAGPPPVDCFMTELSGLLEGAQGAGPLSLMPASSAFRNLSVPEAPIVLNVHPAPLS</sequence>
<feature type="domain" description="BZIP" evidence="2">
    <location>
        <begin position="134"/>
        <end position="191"/>
    </location>
</feature>
<dbReference type="EMBL" id="JALJOU010000020">
    <property type="protein sequence ID" value="KAK9838159.1"/>
    <property type="molecule type" value="Genomic_DNA"/>
</dbReference>
<dbReference type="InterPro" id="IPR004827">
    <property type="entry name" value="bZIP"/>
</dbReference>
<comment type="caution">
    <text evidence="3">The sequence shown here is derived from an EMBL/GenBank/DDBJ whole genome shotgun (WGS) entry which is preliminary data.</text>
</comment>
<evidence type="ECO:0000313" key="3">
    <source>
        <dbReference type="EMBL" id="KAK9838159.1"/>
    </source>
</evidence>
<protein>
    <recommendedName>
        <fullName evidence="2">BZIP domain-containing protein</fullName>
    </recommendedName>
</protein>
<keyword evidence="4" id="KW-1185">Reference proteome</keyword>
<dbReference type="Proteomes" id="UP001445335">
    <property type="component" value="Unassembled WGS sequence"/>
</dbReference>
<dbReference type="SUPFAM" id="SSF57959">
    <property type="entry name" value="Leucine zipper domain"/>
    <property type="match status" value="1"/>
</dbReference>
<dbReference type="PROSITE" id="PS00036">
    <property type="entry name" value="BZIP_BASIC"/>
    <property type="match status" value="1"/>
</dbReference>
<dbReference type="Gene3D" id="1.20.5.170">
    <property type="match status" value="1"/>
</dbReference>
<accession>A0AAW1RWQ8</accession>
<feature type="region of interest" description="Disordered" evidence="1">
    <location>
        <begin position="1"/>
        <end position="27"/>
    </location>
</feature>
<dbReference type="PROSITE" id="PS50217">
    <property type="entry name" value="BZIP"/>
    <property type="match status" value="1"/>
</dbReference>
<gene>
    <name evidence="3" type="ORF">WJX81_005274</name>
</gene>
<dbReference type="InterPro" id="IPR046347">
    <property type="entry name" value="bZIP_sf"/>
</dbReference>
<evidence type="ECO:0000256" key="1">
    <source>
        <dbReference type="SAM" id="MobiDB-lite"/>
    </source>
</evidence>
<organism evidence="3 4">
    <name type="scientific">Elliptochloris bilobata</name>
    <dbReference type="NCBI Taxonomy" id="381761"/>
    <lineage>
        <taxon>Eukaryota</taxon>
        <taxon>Viridiplantae</taxon>
        <taxon>Chlorophyta</taxon>
        <taxon>core chlorophytes</taxon>
        <taxon>Trebouxiophyceae</taxon>
        <taxon>Trebouxiophyceae incertae sedis</taxon>
        <taxon>Elliptochloris clade</taxon>
        <taxon>Elliptochloris</taxon>
    </lineage>
</organism>
<dbReference type="CDD" id="cd14688">
    <property type="entry name" value="bZIP_YAP"/>
    <property type="match status" value="1"/>
</dbReference>
<evidence type="ECO:0000313" key="4">
    <source>
        <dbReference type="Proteomes" id="UP001445335"/>
    </source>
</evidence>
<proteinExistence type="predicted"/>
<dbReference type="GO" id="GO:0003700">
    <property type="term" value="F:DNA-binding transcription factor activity"/>
    <property type="evidence" value="ECO:0007669"/>
    <property type="project" value="InterPro"/>
</dbReference>
<dbReference type="AlphaFoldDB" id="A0AAW1RWQ8"/>
<name>A0AAW1RWQ8_9CHLO</name>